<evidence type="ECO:0000259" key="2">
    <source>
        <dbReference type="PROSITE" id="PS50033"/>
    </source>
</evidence>
<dbReference type="CDD" id="cd10460">
    <property type="entry name" value="PUB_UBXD1"/>
    <property type="match status" value="1"/>
</dbReference>
<evidence type="ECO:0000313" key="3">
    <source>
        <dbReference type="EMBL" id="CAL8109598.1"/>
    </source>
</evidence>
<dbReference type="SMART" id="SM00580">
    <property type="entry name" value="PUG"/>
    <property type="match status" value="1"/>
</dbReference>
<accession>A0ABP1QSS1</accession>
<dbReference type="Gene3D" id="3.10.20.90">
    <property type="entry name" value="Phosphatidylinositol 3-kinase Catalytic Subunit, Chain A, domain 1"/>
    <property type="match status" value="1"/>
</dbReference>
<sequence length="475" mass="53417">MDALKKFLNKKKTDIKFKTAGPGQKLTAEAESSKGKTATPPGPGYSGHGHRAGGSGQIDPGRKAPPGPSEEKRQAAAAALARLEKQRKPESNEKDLLAARQLAFIKEQARREIEAEMRLKEEEQSSSTDRRISEVDMTNAMSQKVVDPAAYAVAGVFFTCPLIGPEVASKSEIEEMIKQFLRDQPEEELAITSCLMIHSCNKPREKVNTCVEILGKYLDNIINNPDNPKVRKIRFANKAYQEKVAVVEGSSEFLRAAGFEKSRITNDDTGEEEDVWFFVAAPENMEAALAHLVELRDTLKQTTPIRPEIDRNVQVLMPAEVKNKKELPPDFYQLTAEEIRREQQLKTESLERELTLRTKAQREKDELREQRQYRYCVMRIRFPDGFTLQGTFLANEKLSDLHDFVQQNLLAEDLKFTLKMPRGEALQPSDATLSENRLPPASIVNFHVENPPPGIASGEISYLKPEILALVKSMD</sequence>
<dbReference type="SMART" id="SM00166">
    <property type="entry name" value="UBX"/>
    <property type="match status" value="1"/>
</dbReference>
<dbReference type="InterPro" id="IPR029071">
    <property type="entry name" value="Ubiquitin-like_domsf"/>
</dbReference>
<proteinExistence type="predicted"/>
<dbReference type="InterPro" id="IPR001012">
    <property type="entry name" value="UBX_dom"/>
</dbReference>
<dbReference type="Proteomes" id="UP001642540">
    <property type="component" value="Unassembled WGS sequence"/>
</dbReference>
<dbReference type="Pfam" id="PF00789">
    <property type="entry name" value="UBX"/>
    <property type="match status" value="1"/>
</dbReference>
<evidence type="ECO:0000256" key="1">
    <source>
        <dbReference type="SAM" id="MobiDB-lite"/>
    </source>
</evidence>
<dbReference type="InterPro" id="IPR018997">
    <property type="entry name" value="PUB_domain"/>
</dbReference>
<feature type="compositionally biased region" description="Basic and acidic residues" evidence="1">
    <location>
        <begin position="82"/>
        <end position="94"/>
    </location>
</feature>
<name>A0ABP1QSS1_9HEXA</name>
<dbReference type="EMBL" id="CAXLJM020000041">
    <property type="protein sequence ID" value="CAL8109598.1"/>
    <property type="molecule type" value="Genomic_DNA"/>
</dbReference>
<feature type="compositionally biased region" description="Gly residues" evidence="1">
    <location>
        <begin position="44"/>
        <end position="56"/>
    </location>
</feature>
<keyword evidence="4" id="KW-1185">Reference proteome</keyword>
<dbReference type="InterPro" id="IPR042774">
    <property type="entry name" value="UBXN6_PUB"/>
</dbReference>
<evidence type="ECO:0000313" key="4">
    <source>
        <dbReference type="Proteomes" id="UP001642540"/>
    </source>
</evidence>
<dbReference type="PANTHER" id="PTHR23153:SF38">
    <property type="entry name" value="UBX DOMAIN-CONTAINING PROTEIN 6"/>
    <property type="match status" value="1"/>
</dbReference>
<dbReference type="Pfam" id="PF09409">
    <property type="entry name" value="PUB"/>
    <property type="match status" value="1"/>
</dbReference>
<feature type="domain" description="UBX" evidence="2">
    <location>
        <begin position="371"/>
        <end position="446"/>
    </location>
</feature>
<dbReference type="SUPFAM" id="SSF54236">
    <property type="entry name" value="Ubiquitin-like"/>
    <property type="match status" value="1"/>
</dbReference>
<reference evidence="3 4" key="1">
    <citation type="submission" date="2024-08" db="EMBL/GenBank/DDBJ databases">
        <authorList>
            <person name="Cucini C."/>
            <person name="Frati F."/>
        </authorList>
    </citation>
    <scope>NUCLEOTIDE SEQUENCE [LARGE SCALE GENOMIC DNA]</scope>
</reference>
<dbReference type="Gene3D" id="1.20.58.2190">
    <property type="match status" value="1"/>
</dbReference>
<gene>
    <name evidence="3" type="ORF">ODALV1_LOCUS13515</name>
</gene>
<feature type="region of interest" description="Disordered" evidence="1">
    <location>
        <begin position="1"/>
        <end position="94"/>
    </location>
</feature>
<dbReference type="PROSITE" id="PS50033">
    <property type="entry name" value="UBX"/>
    <property type="match status" value="1"/>
</dbReference>
<protein>
    <recommendedName>
        <fullName evidence="2">UBX domain-containing protein</fullName>
    </recommendedName>
</protein>
<organism evidence="3 4">
    <name type="scientific">Orchesella dallaii</name>
    <dbReference type="NCBI Taxonomy" id="48710"/>
    <lineage>
        <taxon>Eukaryota</taxon>
        <taxon>Metazoa</taxon>
        <taxon>Ecdysozoa</taxon>
        <taxon>Arthropoda</taxon>
        <taxon>Hexapoda</taxon>
        <taxon>Collembola</taxon>
        <taxon>Entomobryomorpha</taxon>
        <taxon>Entomobryoidea</taxon>
        <taxon>Orchesellidae</taxon>
        <taxon>Orchesellinae</taxon>
        <taxon>Orchesella</taxon>
    </lineage>
</organism>
<comment type="caution">
    <text evidence="3">The sequence shown here is derived from an EMBL/GenBank/DDBJ whole genome shotgun (WGS) entry which is preliminary data.</text>
</comment>
<dbReference type="SUPFAM" id="SSF143503">
    <property type="entry name" value="PUG domain-like"/>
    <property type="match status" value="1"/>
</dbReference>
<dbReference type="InterPro" id="IPR036339">
    <property type="entry name" value="PUB-like_dom_sf"/>
</dbReference>
<dbReference type="PANTHER" id="PTHR23153">
    <property type="entry name" value="UBX-RELATED"/>
    <property type="match status" value="1"/>
</dbReference>